<keyword evidence="2" id="KW-1185">Reference proteome</keyword>
<gene>
    <name evidence="1" type="primary">yaaA</name>
    <name evidence="1" type="ORF">JDV76_06945</name>
</gene>
<dbReference type="InterPro" id="IPR005583">
    <property type="entry name" value="YaaA"/>
</dbReference>
<protein>
    <submittedName>
        <fullName evidence="1">Peroxide stress protein YaaA</fullName>
    </submittedName>
</protein>
<dbReference type="PANTHER" id="PTHR30283">
    <property type="entry name" value="PEROXIDE STRESS RESPONSE PROTEIN YAAA"/>
    <property type="match status" value="1"/>
</dbReference>
<dbReference type="NCBIfam" id="NF002546">
    <property type="entry name" value="PRK02101.2-4"/>
    <property type="match status" value="1"/>
</dbReference>
<comment type="caution">
    <text evidence="1">The sequence shown here is derived from an EMBL/GenBank/DDBJ whole genome shotgun (WGS) entry which is preliminary data.</text>
</comment>
<organism evidence="1 2">
    <name type="scientific">Corynebacterium marambiense</name>
    <dbReference type="NCBI Taxonomy" id="2765364"/>
    <lineage>
        <taxon>Bacteria</taxon>
        <taxon>Bacillati</taxon>
        <taxon>Actinomycetota</taxon>
        <taxon>Actinomycetes</taxon>
        <taxon>Mycobacteriales</taxon>
        <taxon>Corynebacteriaceae</taxon>
        <taxon>Corynebacterium</taxon>
    </lineage>
</organism>
<dbReference type="Proteomes" id="UP000625574">
    <property type="component" value="Unassembled WGS sequence"/>
</dbReference>
<dbReference type="RefSeq" id="WP_198736125.1">
    <property type="nucleotide sequence ID" value="NZ_JAEIOT010000007.1"/>
</dbReference>
<dbReference type="PANTHER" id="PTHR30283:SF4">
    <property type="entry name" value="PEROXIDE STRESS RESISTANCE PROTEIN YAAA"/>
    <property type="match status" value="1"/>
</dbReference>
<evidence type="ECO:0000313" key="1">
    <source>
        <dbReference type="EMBL" id="MBI9000701.1"/>
    </source>
</evidence>
<accession>A0ABS0VVA0</accession>
<proteinExistence type="predicted"/>
<reference evidence="1 2" key="1">
    <citation type="submission" date="2020-12" db="EMBL/GenBank/DDBJ databases">
        <title>Genome public.</title>
        <authorList>
            <person name="Sun Q."/>
        </authorList>
    </citation>
    <scope>NUCLEOTIDE SEQUENCE [LARGE SCALE GENOMIC DNA]</scope>
    <source>
        <strain evidence="1 2">CCM 8864</strain>
    </source>
</reference>
<evidence type="ECO:0000313" key="2">
    <source>
        <dbReference type="Proteomes" id="UP000625574"/>
    </source>
</evidence>
<dbReference type="Pfam" id="PF03883">
    <property type="entry name" value="H2O2_YaaD"/>
    <property type="match status" value="1"/>
</dbReference>
<name>A0ABS0VVA0_9CORY</name>
<sequence>MLIVLPPSETKANGGDGAPLDLGALSFPELNPVRKSIADALLALDDVAMREALKISTKLDGEITANRELWASPTMPAIRRYTGVLYDALDAGSLDAEALSRITIGSALFGLVRATDQIPHYRLSGGSKIPDTGAATSPTMKSRWGKRITEALRAAAPSKGPVVDLRSGAYLTLGPLPGAITVRVESVQEDGSRKVVSHFNKHYKGILARVLATAQIDFGPTDGAPEIAAAARDSGLSVEITGSDSLTLIV</sequence>
<dbReference type="EMBL" id="JAEIOT010000007">
    <property type="protein sequence ID" value="MBI9000701.1"/>
    <property type="molecule type" value="Genomic_DNA"/>
</dbReference>